<dbReference type="AlphaFoldDB" id="A0A765JAD3"/>
<gene>
    <name evidence="2" type="ORF">G8Q02_002068</name>
</gene>
<protein>
    <submittedName>
        <fullName evidence="2">Late control protein B</fullName>
    </submittedName>
</protein>
<evidence type="ECO:0000313" key="2">
    <source>
        <dbReference type="EMBL" id="HAG5538294.1"/>
    </source>
</evidence>
<organism evidence="2">
    <name type="scientific">Salmonella enterica</name>
    <name type="common">Salmonella choleraesuis</name>
    <dbReference type="NCBI Taxonomy" id="28901"/>
    <lineage>
        <taxon>Bacteria</taxon>
        <taxon>Pseudomonadati</taxon>
        <taxon>Pseudomonadota</taxon>
        <taxon>Gammaproteobacteria</taxon>
        <taxon>Enterobacterales</taxon>
        <taxon>Enterobacteriaceae</taxon>
        <taxon>Salmonella</taxon>
    </lineage>
</organism>
<dbReference type="InterPro" id="IPR007684">
    <property type="entry name" value="Znf_Ogr/Delta"/>
</dbReference>
<accession>A0A765JAD3</accession>
<sequence>MFRCPACGSSGHVRTSEYISENVKKSWYVCASKDCMRAYTTLESYEKMLTEKVFNDEKIIRTECRSKKNERGKTVYKK</sequence>
<proteinExistence type="predicted"/>
<reference evidence="2" key="1">
    <citation type="journal article" date="2018" name="Genome Biol.">
        <title>SKESA: strategic k-mer extension for scrupulous assemblies.</title>
        <authorList>
            <person name="Souvorov A."/>
            <person name="Agarwala R."/>
            <person name="Lipman D.J."/>
        </authorList>
    </citation>
    <scope>NUCLEOTIDE SEQUENCE</scope>
    <source>
        <strain evidence="2">MA.1102R13883</strain>
    </source>
</reference>
<dbReference type="EMBL" id="DAAYSE010000004">
    <property type="protein sequence ID" value="HAG5538294.1"/>
    <property type="molecule type" value="Genomic_DNA"/>
</dbReference>
<reference evidence="2" key="2">
    <citation type="submission" date="2020-02" db="EMBL/GenBank/DDBJ databases">
        <authorList>
            <consortium name="NCBI Pathogen Detection Project"/>
        </authorList>
    </citation>
    <scope>NUCLEOTIDE SEQUENCE</scope>
    <source>
        <strain evidence="2">MA.1102R13883</strain>
    </source>
</reference>
<evidence type="ECO:0000259" key="1">
    <source>
        <dbReference type="Pfam" id="PF04606"/>
    </source>
</evidence>
<name>A0A765JAD3_SALER</name>
<feature type="domain" description="Zinc finger Ogr/Delta-type" evidence="1">
    <location>
        <begin position="3"/>
        <end position="48"/>
    </location>
</feature>
<comment type="caution">
    <text evidence="2">The sequence shown here is derived from an EMBL/GenBank/DDBJ whole genome shotgun (WGS) entry which is preliminary data.</text>
</comment>
<dbReference type="Pfam" id="PF04606">
    <property type="entry name" value="Ogr_Delta"/>
    <property type="match status" value="1"/>
</dbReference>